<dbReference type="Gene3D" id="3.30.160.60">
    <property type="entry name" value="Classic Zinc Finger"/>
    <property type="match status" value="5"/>
</dbReference>
<evidence type="ECO:0000256" key="3">
    <source>
        <dbReference type="ARBA" id="ARBA00022737"/>
    </source>
</evidence>
<dbReference type="Pfam" id="PF00096">
    <property type="entry name" value="zf-C2H2"/>
    <property type="match status" value="4"/>
</dbReference>
<feature type="domain" description="C2H2-type" evidence="9">
    <location>
        <begin position="99"/>
        <end position="126"/>
    </location>
</feature>
<dbReference type="OMA" id="HESTAFH"/>
<comment type="subcellular location">
    <subcellularLocation>
        <location evidence="1">Nucleus</location>
    </subcellularLocation>
</comment>
<proteinExistence type="predicted"/>
<dbReference type="InterPro" id="IPR036236">
    <property type="entry name" value="Znf_C2H2_sf"/>
</dbReference>
<keyword evidence="7" id="KW-0539">Nucleus</keyword>
<comment type="caution">
    <text evidence="10">The sequence shown here is derived from an EMBL/GenBank/DDBJ whole genome shotgun (WGS) entry which is preliminary data.</text>
</comment>
<dbReference type="SMART" id="SM00355">
    <property type="entry name" value="ZnF_C2H2"/>
    <property type="match status" value="9"/>
</dbReference>
<feature type="domain" description="C2H2-type" evidence="9">
    <location>
        <begin position="218"/>
        <end position="246"/>
    </location>
</feature>
<dbReference type="OrthoDB" id="6077919at2759"/>
<name>A0A226D636_FOLCA</name>
<feature type="domain" description="C2H2-type" evidence="9">
    <location>
        <begin position="34"/>
        <end position="59"/>
    </location>
</feature>
<dbReference type="FunFam" id="3.30.160.60:FF:000358">
    <property type="entry name" value="zinc finger protein 24"/>
    <property type="match status" value="1"/>
</dbReference>
<evidence type="ECO:0000256" key="6">
    <source>
        <dbReference type="ARBA" id="ARBA00023125"/>
    </source>
</evidence>
<dbReference type="GO" id="GO:0008270">
    <property type="term" value="F:zinc ion binding"/>
    <property type="evidence" value="ECO:0007669"/>
    <property type="project" value="UniProtKB-KW"/>
</dbReference>
<keyword evidence="5" id="KW-0862">Zinc</keyword>
<dbReference type="PANTHER" id="PTHR16515:SF49">
    <property type="entry name" value="GASTRULA ZINC FINGER PROTEIN XLCGF49.1-LIKE-RELATED"/>
    <property type="match status" value="1"/>
</dbReference>
<evidence type="ECO:0000256" key="4">
    <source>
        <dbReference type="ARBA" id="ARBA00022771"/>
    </source>
</evidence>
<gene>
    <name evidence="10" type="ORF">Fcan01_24312</name>
</gene>
<dbReference type="SUPFAM" id="SSF57667">
    <property type="entry name" value="beta-beta-alpha zinc fingers"/>
    <property type="match status" value="4"/>
</dbReference>
<keyword evidence="11" id="KW-1185">Reference proteome</keyword>
<dbReference type="Proteomes" id="UP000198287">
    <property type="component" value="Unassembled WGS sequence"/>
</dbReference>
<feature type="domain" description="C2H2-type" evidence="9">
    <location>
        <begin position="158"/>
        <end position="181"/>
    </location>
</feature>
<evidence type="ECO:0000256" key="2">
    <source>
        <dbReference type="ARBA" id="ARBA00022723"/>
    </source>
</evidence>
<keyword evidence="6" id="KW-0238">DNA-binding</keyword>
<dbReference type="GO" id="GO:0003677">
    <property type="term" value="F:DNA binding"/>
    <property type="evidence" value="ECO:0007669"/>
    <property type="project" value="UniProtKB-KW"/>
</dbReference>
<dbReference type="InterPro" id="IPR050331">
    <property type="entry name" value="Zinc_finger"/>
</dbReference>
<keyword evidence="2" id="KW-0479">Metal-binding</keyword>
<dbReference type="PROSITE" id="PS50157">
    <property type="entry name" value="ZINC_FINGER_C2H2_2"/>
    <property type="match status" value="8"/>
</dbReference>
<dbReference type="GO" id="GO:0005634">
    <property type="term" value="C:nucleus"/>
    <property type="evidence" value="ECO:0007669"/>
    <property type="project" value="UniProtKB-SubCell"/>
</dbReference>
<evidence type="ECO:0000256" key="7">
    <source>
        <dbReference type="ARBA" id="ARBA00023242"/>
    </source>
</evidence>
<dbReference type="InterPro" id="IPR013087">
    <property type="entry name" value="Znf_C2H2_type"/>
</dbReference>
<evidence type="ECO:0000313" key="11">
    <source>
        <dbReference type="Proteomes" id="UP000198287"/>
    </source>
</evidence>
<evidence type="ECO:0000256" key="5">
    <source>
        <dbReference type="ARBA" id="ARBA00022833"/>
    </source>
</evidence>
<organism evidence="10 11">
    <name type="scientific">Folsomia candida</name>
    <name type="common">Springtail</name>
    <dbReference type="NCBI Taxonomy" id="158441"/>
    <lineage>
        <taxon>Eukaryota</taxon>
        <taxon>Metazoa</taxon>
        <taxon>Ecdysozoa</taxon>
        <taxon>Arthropoda</taxon>
        <taxon>Hexapoda</taxon>
        <taxon>Collembola</taxon>
        <taxon>Entomobryomorpha</taxon>
        <taxon>Isotomoidea</taxon>
        <taxon>Isotomidae</taxon>
        <taxon>Proisotominae</taxon>
        <taxon>Folsomia</taxon>
    </lineage>
</organism>
<sequence length="274" mass="31655">MAKNSCQTCNREFARTTHLQEHVTRMHTPRERQRPCPFAGCGKSFHEKVDVARHVKSMHNTCPRPPVPCTFTGCAKIFKHESTAFHHFQKEHVSNPVRFGCTLCGKEFREKPNLENHIAIHTGEKNYKCSICSRSYRHQSNFRAHQKTHLDKSARKIFKCALCSRNFVAKSTLARHMKDIHGNPVNYECPSCPKILTTPAGLKSHMVSNHRTDDVPRLSCDKCQHTTFSRSNLQQHVKRVHDGVKKKECYFCGTKFFTFTELVNHCRKIHTLKT</sequence>
<feature type="domain" description="C2H2-type" evidence="9">
    <location>
        <begin position="247"/>
        <end position="274"/>
    </location>
</feature>
<protein>
    <submittedName>
        <fullName evidence="10">Zinc finger imprinted 3</fullName>
    </submittedName>
</protein>
<dbReference type="AlphaFoldDB" id="A0A226D636"/>
<dbReference type="GO" id="GO:0010468">
    <property type="term" value="P:regulation of gene expression"/>
    <property type="evidence" value="ECO:0007669"/>
    <property type="project" value="TreeGrafter"/>
</dbReference>
<dbReference type="STRING" id="158441.A0A226D636"/>
<feature type="domain" description="C2H2-type" evidence="9">
    <location>
        <begin position="187"/>
        <end position="215"/>
    </location>
</feature>
<evidence type="ECO:0000256" key="1">
    <source>
        <dbReference type="ARBA" id="ARBA00004123"/>
    </source>
</evidence>
<evidence type="ECO:0000259" key="9">
    <source>
        <dbReference type="PROSITE" id="PS50157"/>
    </source>
</evidence>
<dbReference type="EMBL" id="LNIX01000031">
    <property type="protein sequence ID" value="OXA41015.1"/>
    <property type="molecule type" value="Genomic_DNA"/>
</dbReference>
<dbReference type="FunFam" id="3.30.160.60:FF:001450">
    <property type="entry name" value="zinc finger protein 774"/>
    <property type="match status" value="1"/>
</dbReference>
<dbReference type="PROSITE" id="PS00028">
    <property type="entry name" value="ZINC_FINGER_C2H2_1"/>
    <property type="match status" value="7"/>
</dbReference>
<evidence type="ECO:0000313" key="10">
    <source>
        <dbReference type="EMBL" id="OXA41015.1"/>
    </source>
</evidence>
<reference evidence="10 11" key="1">
    <citation type="submission" date="2015-12" db="EMBL/GenBank/DDBJ databases">
        <title>The genome of Folsomia candida.</title>
        <authorList>
            <person name="Faddeeva A."/>
            <person name="Derks M.F."/>
            <person name="Anvar Y."/>
            <person name="Smit S."/>
            <person name="Van Straalen N."/>
            <person name="Roelofs D."/>
        </authorList>
    </citation>
    <scope>NUCLEOTIDE SEQUENCE [LARGE SCALE GENOMIC DNA]</scope>
    <source>
        <strain evidence="10 11">VU population</strain>
        <tissue evidence="10">Whole body</tissue>
    </source>
</reference>
<feature type="domain" description="C2H2-type" evidence="9">
    <location>
        <begin position="4"/>
        <end position="32"/>
    </location>
</feature>
<accession>A0A226D636</accession>
<feature type="domain" description="C2H2-type" evidence="9">
    <location>
        <begin position="127"/>
        <end position="154"/>
    </location>
</feature>
<keyword evidence="4 8" id="KW-0863">Zinc-finger</keyword>
<keyword evidence="3" id="KW-0677">Repeat</keyword>
<evidence type="ECO:0000256" key="8">
    <source>
        <dbReference type="PROSITE-ProRule" id="PRU00042"/>
    </source>
</evidence>
<dbReference type="PANTHER" id="PTHR16515">
    <property type="entry name" value="PR DOMAIN ZINC FINGER PROTEIN"/>
    <property type="match status" value="1"/>
</dbReference>